<dbReference type="InterPro" id="IPR052752">
    <property type="entry name" value="NACHT-WD_repeat"/>
</dbReference>
<feature type="domain" description="NWD2 C-terminal beta-propeller" evidence="2">
    <location>
        <begin position="52"/>
        <end position="402"/>
    </location>
</feature>
<feature type="non-terminal residue" evidence="3">
    <location>
        <position position="423"/>
    </location>
</feature>
<sequence length="423" mass="46506">MQNHKLLKVLDAHFGRIMQLEALAIGNWNCIVTSSIDRTVKVWNINNIFEQVHVIDRHELQVDSISLSQDLGLAVTVTRNNVGVWDLKTGKLVTRLADSPLGAIVTNAVITPDAKYIISAESGNILIWLRLTEQVIFKEEQPGIRQLTLMEEGTKVLAISKPNNPPGTDLVRTTATACVRTIPGGETVYSFEYPVRSITGVPFKPAVITSDSQNICVCAADKTNRDCVIVHNANTGALVHRIPLKSCGIKDINSLVAMPHKAHLLAVIATDKGAIIDIRNKKHLRTIPKWGGNCAKDGKFGLYAPSRGGLELLELKKGQTVKTFIPKVAEGVFTVICMFNKTDEYVLYYHSGKKTLRVFRTSDAEMIANYRVQAELTSIESTEDGRAIVLGTIDGCVSVLAIVDTEKKDMGQYLATMPSRDEE</sequence>
<reference evidence="3" key="1">
    <citation type="submission" date="2019-08" db="EMBL/GenBank/DDBJ databases">
        <title>The genome of the North American firefly Photinus pyralis.</title>
        <authorList>
            <consortium name="Photinus pyralis genome working group"/>
            <person name="Fallon T.R."/>
            <person name="Sander Lower S.E."/>
            <person name="Weng J.-K."/>
        </authorList>
    </citation>
    <scope>NUCLEOTIDE SEQUENCE</scope>
    <source>
        <strain evidence="3">TRF0915ILg1</strain>
        <tissue evidence="3">Whole body</tissue>
    </source>
</reference>
<dbReference type="EMBL" id="VTPC01005906">
    <property type="protein sequence ID" value="KAF2895448.1"/>
    <property type="molecule type" value="Genomic_DNA"/>
</dbReference>
<dbReference type="PANTHER" id="PTHR19871">
    <property type="entry name" value="BETA TRANSDUCIN-RELATED PROTEIN"/>
    <property type="match status" value="1"/>
</dbReference>
<dbReference type="InterPro" id="IPR001680">
    <property type="entry name" value="WD40_rpt"/>
</dbReference>
<protein>
    <recommendedName>
        <fullName evidence="2">NWD2 C-terminal beta-propeller domain-containing protein</fullName>
    </recommendedName>
</protein>
<evidence type="ECO:0000259" key="2">
    <source>
        <dbReference type="Pfam" id="PF23586"/>
    </source>
</evidence>
<organism evidence="3 4">
    <name type="scientific">Ignelater luminosus</name>
    <name type="common">Cucubano</name>
    <name type="synonym">Pyrophorus luminosus</name>
    <dbReference type="NCBI Taxonomy" id="2038154"/>
    <lineage>
        <taxon>Eukaryota</taxon>
        <taxon>Metazoa</taxon>
        <taxon>Ecdysozoa</taxon>
        <taxon>Arthropoda</taxon>
        <taxon>Hexapoda</taxon>
        <taxon>Insecta</taxon>
        <taxon>Pterygota</taxon>
        <taxon>Neoptera</taxon>
        <taxon>Endopterygota</taxon>
        <taxon>Coleoptera</taxon>
        <taxon>Polyphaga</taxon>
        <taxon>Elateriformia</taxon>
        <taxon>Elateroidea</taxon>
        <taxon>Elateridae</taxon>
        <taxon>Agrypninae</taxon>
        <taxon>Pyrophorini</taxon>
        <taxon>Ignelater</taxon>
    </lineage>
</organism>
<keyword evidence="4" id="KW-1185">Reference proteome</keyword>
<dbReference type="InterPro" id="IPR056534">
    <property type="entry name" value="Beta-prop_NWD2_C"/>
</dbReference>
<evidence type="ECO:0000313" key="3">
    <source>
        <dbReference type="EMBL" id="KAF2895448.1"/>
    </source>
</evidence>
<dbReference type="SMART" id="SM00320">
    <property type="entry name" value="WD40"/>
    <property type="match status" value="3"/>
</dbReference>
<dbReference type="PROSITE" id="PS50082">
    <property type="entry name" value="WD_REPEATS_2"/>
    <property type="match status" value="1"/>
</dbReference>
<dbReference type="InterPro" id="IPR011047">
    <property type="entry name" value="Quinoprotein_ADH-like_sf"/>
</dbReference>
<dbReference type="PANTHER" id="PTHR19871:SF14">
    <property type="entry name" value="DUF4062 DOMAIN-CONTAINING PROTEIN"/>
    <property type="match status" value="1"/>
</dbReference>
<evidence type="ECO:0000313" key="4">
    <source>
        <dbReference type="Proteomes" id="UP000801492"/>
    </source>
</evidence>
<evidence type="ECO:0000256" key="1">
    <source>
        <dbReference type="PROSITE-ProRule" id="PRU00221"/>
    </source>
</evidence>
<dbReference type="SUPFAM" id="SSF50998">
    <property type="entry name" value="Quinoprotein alcohol dehydrogenase-like"/>
    <property type="match status" value="1"/>
</dbReference>
<feature type="repeat" description="WD" evidence="1">
    <location>
        <begin position="31"/>
        <end position="47"/>
    </location>
</feature>
<gene>
    <name evidence="3" type="ORF">ILUMI_10729</name>
</gene>
<name>A0A8K0CXB6_IGNLU</name>
<dbReference type="InterPro" id="IPR015943">
    <property type="entry name" value="WD40/YVTN_repeat-like_dom_sf"/>
</dbReference>
<dbReference type="Proteomes" id="UP000801492">
    <property type="component" value="Unassembled WGS sequence"/>
</dbReference>
<dbReference type="Pfam" id="PF23586">
    <property type="entry name" value="Beta-prop_NWD2_C"/>
    <property type="match status" value="1"/>
</dbReference>
<dbReference type="Pfam" id="PF00400">
    <property type="entry name" value="WD40"/>
    <property type="match status" value="1"/>
</dbReference>
<dbReference type="AlphaFoldDB" id="A0A8K0CXB6"/>
<comment type="caution">
    <text evidence="3">The sequence shown here is derived from an EMBL/GenBank/DDBJ whole genome shotgun (WGS) entry which is preliminary data.</text>
</comment>
<accession>A0A8K0CXB6</accession>
<dbReference type="Gene3D" id="2.130.10.10">
    <property type="entry name" value="YVTN repeat-like/Quinoprotein amine dehydrogenase"/>
    <property type="match status" value="2"/>
</dbReference>
<keyword evidence="1" id="KW-0853">WD repeat</keyword>
<proteinExistence type="predicted"/>
<dbReference type="OrthoDB" id="2325716at2759"/>